<keyword evidence="2" id="KW-1133">Transmembrane helix</keyword>
<sequence length="137" mass="15257">MNNEQPPINQNYGLGAPPPTYQQQGSKPGQTYYQPPPPQNMGGQQQHPPHQPPNFQRRIVNFYNPPQGRKVGMMRRFLSICGCCIIIGLVVGLAAGLTTRSRSYSSYGSNSAYCRTNSDCYSRYGSGTYCYNGYCSR</sequence>
<gene>
    <name evidence="3" type="ORF">BCR42DRAFT_495056</name>
</gene>
<feature type="compositionally biased region" description="Polar residues" evidence="1">
    <location>
        <begin position="1"/>
        <end position="12"/>
    </location>
</feature>
<keyword evidence="4" id="KW-1185">Reference proteome</keyword>
<proteinExistence type="predicted"/>
<feature type="compositionally biased region" description="Polar residues" evidence="1">
    <location>
        <begin position="21"/>
        <end position="31"/>
    </location>
</feature>
<evidence type="ECO:0000256" key="2">
    <source>
        <dbReference type="SAM" id="Phobius"/>
    </source>
</evidence>
<accession>A0A1X2I5Z9</accession>
<evidence type="ECO:0000256" key="1">
    <source>
        <dbReference type="SAM" id="MobiDB-lite"/>
    </source>
</evidence>
<reference evidence="3 4" key="1">
    <citation type="submission" date="2016-07" db="EMBL/GenBank/DDBJ databases">
        <title>Pervasive Adenine N6-methylation of Active Genes in Fungi.</title>
        <authorList>
            <consortium name="DOE Joint Genome Institute"/>
            <person name="Mondo S.J."/>
            <person name="Dannebaum R.O."/>
            <person name="Kuo R.C."/>
            <person name="Labutti K."/>
            <person name="Haridas S."/>
            <person name="Kuo A."/>
            <person name="Salamov A."/>
            <person name="Ahrendt S.R."/>
            <person name="Lipzen A."/>
            <person name="Sullivan W."/>
            <person name="Andreopoulos W.B."/>
            <person name="Clum A."/>
            <person name="Lindquist E."/>
            <person name="Daum C."/>
            <person name="Ramamoorthy G.K."/>
            <person name="Gryganskyi A."/>
            <person name="Culley D."/>
            <person name="Magnuson J.K."/>
            <person name="James T.Y."/>
            <person name="O'Malley M.A."/>
            <person name="Stajich J.E."/>
            <person name="Spatafora J.W."/>
            <person name="Visel A."/>
            <person name="Grigoriev I.V."/>
        </authorList>
    </citation>
    <scope>NUCLEOTIDE SEQUENCE [LARGE SCALE GENOMIC DNA]</scope>
    <source>
        <strain evidence="3 4">NRRL 1336</strain>
    </source>
</reference>
<dbReference type="OrthoDB" id="2286253at2759"/>
<keyword evidence="2" id="KW-0812">Transmembrane</keyword>
<feature type="transmembrane region" description="Helical" evidence="2">
    <location>
        <begin position="77"/>
        <end position="97"/>
    </location>
</feature>
<dbReference type="AlphaFoldDB" id="A0A1X2I5Z9"/>
<evidence type="ECO:0000313" key="3">
    <source>
        <dbReference type="EMBL" id="ORZ09181.1"/>
    </source>
</evidence>
<dbReference type="EMBL" id="MCGE01000028">
    <property type="protein sequence ID" value="ORZ09181.1"/>
    <property type="molecule type" value="Genomic_DNA"/>
</dbReference>
<comment type="caution">
    <text evidence="3">The sequence shown here is derived from an EMBL/GenBank/DDBJ whole genome shotgun (WGS) entry which is preliminary data.</text>
</comment>
<name>A0A1X2I5Z9_9FUNG</name>
<protein>
    <submittedName>
        <fullName evidence="3">Uncharacterized protein</fullName>
    </submittedName>
</protein>
<organism evidence="3 4">
    <name type="scientific">Absidia repens</name>
    <dbReference type="NCBI Taxonomy" id="90262"/>
    <lineage>
        <taxon>Eukaryota</taxon>
        <taxon>Fungi</taxon>
        <taxon>Fungi incertae sedis</taxon>
        <taxon>Mucoromycota</taxon>
        <taxon>Mucoromycotina</taxon>
        <taxon>Mucoromycetes</taxon>
        <taxon>Mucorales</taxon>
        <taxon>Cunninghamellaceae</taxon>
        <taxon>Absidia</taxon>
    </lineage>
</organism>
<keyword evidence="2" id="KW-0472">Membrane</keyword>
<feature type="region of interest" description="Disordered" evidence="1">
    <location>
        <begin position="1"/>
        <end position="60"/>
    </location>
</feature>
<dbReference type="Proteomes" id="UP000193560">
    <property type="component" value="Unassembled WGS sequence"/>
</dbReference>
<evidence type="ECO:0000313" key="4">
    <source>
        <dbReference type="Proteomes" id="UP000193560"/>
    </source>
</evidence>